<keyword evidence="6 8" id="KW-1133">Transmembrane helix</keyword>
<evidence type="ECO:0000256" key="5">
    <source>
        <dbReference type="ARBA" id="ARBA00022692"/>
    </source>
</evidence>
<dbReference type="EMBL" id="JXZB01000002">
    <property type="protein sequence ID" value="KIQ65973.1"/>
    <property type="molecule type" value="Genomic_DNA"/>
</dbReference>
<name>A0A0D0Q4R3_KITGR</name>
<evidence type="ECO:0000256" key="7">
    <source>
        <dbReference type="ARBA" id="ARBA00023136"/>
    </source>
</evidence>
<keyword evidence="7 8" id="KW-0472">Membrane</keyword>
<evidence type="ECO:0000256" key="1">
    <source>
        <dbReference type="ARBA" id="ARBA00004651"/>
    </source>
</evidence>
<protein>
    <recommendedName>
        <fullName evidence="8">Probable membrane transporter protein</fullName>
    </recommendedName>
</protein>
<feature type="transmembrane region" description="Helical" evidence="8">
    <location>
        <begin position="20"/>
        <end position="53"/>
    </location>
</feature>
<evidence type="ECO:0000256" key="4">
    <source>
        <dbReference type="ARBA" id="ARBA00022475"/>
    </source>
</evidence>
<evidence type="ECO:0000256" key="8">
    <source>
        <dbReference type="RuleBase" id="RU363041"/>
    </source>
</evidence>
<evidence type="ECO:0000256" key="6">
    <source>
        <dbReference type="ARBA" id="ARBA00022989"/>
    </source>
</evidence>
<dbReference type="InterPro" id="IPR052017">
    <property type="entry name" value="TSUP"/>
</dbReference>
<dbReference type="InterPro" id="IPR002781">
    <property type="entry name" value="TM_pro_TauE-like"/>
</dbReference>
<dbReference type="GO" id="GO:0005886">
    <property type="term" value="C:plasma membrane"/>
    <property type="evidence" value="ECO:0007669"/>
    <property type="project" value="UniProtKB-SubCell"/>
</dbReference>
<comment type="similarity">
    <text evidence="2 8">Belongs to the 4-toluene sulfonate uptake permease (TSUP) (TC 2.A.102) family.</text>
</comment>
<feature type="transmembrane region" description="Helical" evidence="8">
    <location>
        <begin position="89"/>
        <end position="109"/>
    </location>
</feature>
<dbReference type="PANTHER" id="PTHR30269">
    <property type="entry name" value="TRANSMEMBRANE PROTEIN YFCA"/>
    <property type="match status" value="1"/>
</dbReference>
<organism evidence="9 10">
    <name type="scientific">Kitasatospora griseola</name>
    <name type="common">Streptomyces griseolosporeus</name>
    <dbReference type="NCBI Taxonomy" id="2064"/>
    <lineage>
        <taxon>Bacteria</taxon>
        <taxon>Bacillati</taxon>
        <taxon>Actinomycetota</taxon>
        <taxon>Actinomycetes</taxon>
        <taxon>Kitasatosporales</taxon>
        <taxon>Streptomycetaceae</taxon>
        <taxon>Kitasatospora</taxon>
    </lineage>
</organism>
<accession>A0A0D0Q4R3</accession>
<dbReference type="OrthoDB" id="3872971at2"/>
<reference evidence="9 10" key="1">
    <citation type="submission" date="2015-02" db="EMBL/GenBank/DDBJ databases">
        <title>Draft genome sequence of Kitasatospora griseola MF730-N6, a bafilomycin, terpentecin and satosporin producer.</title>
        <authorList>
            <person name="Arens J.C."/>
            <person name="Haltli B."/>
            <person name="Kerr R.G."/>
        </authorList>
    </citation>
    <scope>NUCLEOTIDE SEQUENCE [LARGE SCALE GENOMIC DNA]</scope>
    <source>
        <strain evidence="9 10">MF730-N6</strain>
    </source>
</reference>
<keyword evidence="5 8" id="KW-0812">Transmembrane</keyword>
<comment type="caution">
    <text evidence="9">The sequence shown here is derived from an EMBL/GenBank/DDBJ whole genome shotgun (WGS) entry which is preliminary data.</text>
</comment>
<dbReference type="PANTHER" id="PTHR30269:SF37">
    <property type="entry name" value="MEMBRANE TRANSPORTER PROTEIN"/>
    <property type="match status" value="1"/>
</dbReference>
<keyword evidence="3" id="KW-0813">Transport</keyword>
<evidence type="ECO:0000256" key="3">
    <source>
        <dbReference type="ARBA" id="ARBA00022448"/>
    </source>
</evidence>
<feature type="transmembrane region" description="Helical" evidence="8">
    <location>
        <begin position="65"/>
        <end position="83"/>
    </location>
</feature>
<proteinExistence type="inferred from homology"/>
<dbReference type="PATRIC" id="fig|2064.6.peg.2785"/>
<feature type="transmembrane region" description="Helical" evidence="8">
    <location>
        <begin position="116"/>
        <end position="134"/>
    </location>
</feature>
<evidence type="ECO:0000313" key="10">
    <source>
        <dbReference type="Proteomes" id="UP000032066"/>
    </source>
</evidence>
<keyword evidence="10" id="KW-1185">Reference proteome</keyword>
<evidence type="ECO:0000256" key="2">
    <source>
        <dbReference type="ARBA" id="ARBA00009142"/>
    </source>
</evidence>
<gene>
    <name evidence="9" type="ORF">TR51_12960</name>
</gene>
<feature type="transmembrane region" description="Helical" evidence="8">
    <location>
        <begin position="181"/>
        <end position="201"/>
    </location>
</feature>
<dbReference type="Proteomes" id="UP000032066">
    <property type="component" value="Unassembled WGS sequence"/>
</dbReference>
<evidence type="ECO:0000313" key="9">
    <source>
        <dbReference type="EMBL" id="KIQ65973.1"/>
    </source>
</evidence>
<dbReference type="Pfam" id="PF01925">
    <property type="entry name" value="TauE"/>
    <property type="match status" value="1"/>
</dbReference>
<sequence length="234" mass="22654">MGVVVLVGATVQRLSGMGFALIAAPVLVLVLGPAGGVGLANCASGVISVLGLAVGWRGVRAGRMVPLVLAAALTVPLGARLAAVAPEAVLLATIGTVVSAVSVVVMLGVRAAALRGVPGAVVAGAAGGLLNAAAGVGGPPVSLYAANCGWSAREFLPNAQFFGLAVNVMSLSAKGLPALSAPQWTVAACAVAVGTVAGHLMAGRVPDRPVRRLVLGLALAGGLLTLFRGLAAGL</sequence>
<comment type="subcellular location">
    <subcellularLocation>
        <location evidence="1 8">Cell membrane</location>
        <topology evidence="1 8">Multi-pass membrane protein</topology>
    </subcellularLocation>
</comment>
<dbReference type="AlphaFoldDB" id="A0A0D0Q4R3"/>
<dbReference type="STRING" id="2064.TR51_12960"/>
<feature type="transmembrane region" description="Helical" evidence="8">
    <location>
        <begin position="213"/>
        <end position="231"/>
    </location>
</feature>
<keyword evidence="4 8" id="KW-1003">Cell membrane</keyword>